<dbReference type="Pfam" id="PF00132">
    <property type="entry name" value="Hexapep"/>
    <property type="match status" value="1"/>
</dbReference>
<evidence type="ECO:0000256" key="6">
    <source>
        <dbReference type="ARBA" id="ARBA00023315"/>
    </source>
</evidence>
<dbReference type="PANTHER" id="PTHR42811">
    <property type="entry name" value="SERINE ACETYLTRANSFERASE"/>
    <property type="match status" value="1"/>
</dbReference>
<evidence type="ECO:0000259" key="7">
    <source>
        <dbReference type="SMART" id="SM00971"/>
    </source>
</evidence>
<evidence type="ECO:0000256" key="2">
    <source>
        <dbReference type="ARBA" id="ARBA00007274"/>
    </source>
</evidence>
<dbReference type="CDD" id="cd03354">
    <property type="entry name" value="LbH_SAT"/>
    <property type="match status" value="1"/>
</dbReference>
<keyword evidence="6" id="KW-0012">Acyltransferase</keyword>
<reference evidence="8 9" key="1">
    <citation type="journal article" date="2018" name="Plant J.">
        <title>Genome sequences of Chlorella sorokiniana UTEX 1602 and Micractinium conductrix SAG 241.80: implications to maltose excretion by a green alga.</title>
        <authorList>
            <person name="Arriola M.B."/>
            <person name="Velmurugan N."/>
            <person name="Zhang Y."/>
            <person name="Plunkett M.H."/>
            <person name="Hondzo H."/>
            <person name="Barney B.M."/>
        </authorList>
    </citation>
    <scope>NUCLEOTIDE SEQUENCE [LARGE SCALE GENOMIC DNA]</scope>
    <source>
        <strain evidence="8 9">SAG 241.80</strain>
    </source>
</reference>
<dbReference type="GO" id="GO:0006535">
    <property type="term" value="P:cysteine biosynthetic process from serine"/>
    <property type="evidence" value="ECO:0007669"/>
    <property type="project" value="InterPro"/>
</dbReference>
<dbReference type="Gene3D" id="2.160.10.10">
    <property type="entry name" value="Hexapeptide repeat proteins"/>
    <property type="match status" value="1"/>
</dbReference>
<keyword evidence="5" id="KW-0808">Transferase</keyword>
<dbReference type="InterPro" id="IPR011004">
    <property type="entry name" value="Trimer_LpxA-like_sf"/>
</dbReference>
<protein>
    <recommendedName>
        <fullName evidence="3">serine O-acetyltransferase</fullName>
        <ecNumber evidence="3">2.3.1.30</ecNumber>
    </recommendedName>
</protein>
<dbReference type="PROSITE" id="PS00101">
    <property type="entry name" value="HEXAPEP_TRANSFERASES"/>
    <property type="match status" value="1"/>
</dbReference>
<evidence type="ECO:0000313" key="9">
    <source>
        <dbReference type="Proteomes" id="UP000239649"/>
    </source>
</evidence>
<accession>A0A2P6VL79</accession>
<comment type="pathway">
    <text evidence="1">Amino-acid biosynthesis; L-cysteine biosynthesis; L-cysteine from L-serine: step 1/2.</text>
</comment>
<dbReference type="EC" id="2.3.1.30" evidence="3"/>
<dbReference type="Pfam" id="PF06426">
    <property type="entry name" value="SATase_N"/>
    <property type="match status" value="1"/>
</dbReference>
<dbReference type="GO" id="GO:0009001">
    <property type="term" value="F:serine O-acetyltransferase activity"/>
    <property type="evidence" value="ECO:0007669"/>
    <property type="project" value="UniProtKB-EC"/>
</dbReference>
<dbReference type="OrthoDB" id="25818at2759"/>
<dbReference type="InterPro" id="IPR045304">
    <property type="entry name" value="LbH_SAT"/>
</dbReference>
<keyword evidence="9" id="KW-1185">Reference proteome</keyword>
<dbReference type="Gene3D" id="1.10.3130.10">
    <property type="entry name" value="serine acetyltransferase, domain 1"/>
    <property type="match status" value="1"/>
</dbReference>
<evidence type="ECO:0000256" key="5">
    <source>
        <dbReference type="ARBA" id="ARBA00022679"/>
    </source>
</evidence>
<dbReference type="InterPro" id="IPR010493">
    <property type="entry name" value="Ser_AcTrfase_N"/>
</dbReference>
<organism evidence="8 9">
    <name type="scientific">Micractinium conductrix</name>
    <dbReference type="NCBI Taxonomy" id="554055"/>
    <lineage>
        <taxon>Eukaryota</taxon>
        <taxon>Viridiplantae</taxon>
        <taxon>Chlorophyta</taxon>
        <taxon>core chlorophytes</taxon>
        <taxon>Trebouxiophyceae</taxon>
        <taxon>Chlorellales</taxon>
        <taxon>Chlorellaceae</taxon>
        <taxon>Chlorella clade</taxon>
        <taxon>Micractinium</taxon>
    </lineage>
</organism>
<evidence type="ECO:0000256" key="3">
    <source>
        <dbReference type="ARBA" id="ARBA00013266"/>
    </source>
</evidence>
<dbReference type="STRING" id="554055.A0A2P6VL79"/>
<dbReference type="InterPro" id="IPR018357">
    <property type="entry name" value="Hexapep_transf_CS"/>
</dbReference>
<dbReference type="SMART" id="SM00971">
    <property type="entry name" value="SATase_N"/>
    <property type="match status" value="1"/>
</dbReference>
<feature type="domain" description="Serine acetyltransferase N-terminal" evidence="7">
    <location>
        <begin position="46"/>
        <end position="150"/>
    </location>
</feature>
<evidence type="ECO:0000256" key="1">
    <source>
        <dbReference type="ARBA" id="ARBA00004876"/>
    </source>
</evidence>
<keyword evidence="4" id="KW-0028">Amino-acid biosynthesis</keyword>
<gene>
    <name evidence="8" type="ORF">C2E20_1941</name>
</gene>
<dbReference type="InterPro" id="IPR001451">
    <property type="entry name" value="Hexapep"/>
</dbReference>
<dbReference type="EMBL" id="LHPF02000003">
    <property type="protein sequence ID" value="PSC74834.1"/>
    <property type="molecule type" value="Genomic_DNA"/>
</dbReference>
<dbReference type="UniPathway" id="UPA00136">
    <property type="reaction ID" value="UER00199"/>
</dbReference>
<proteinExistence type="inferred from homology"/>
<name>A0A2P6VL79_9CHLO</name>
<dbReference type="InterPro" id="IPR042122">
    <property type="entry name" value="Ser_AcTrfase_N_sf"/>
</dbReference>
<dbReference type="Proteomes" id="UP000239649">
    <property type="component" value="Unassembled WGS sequence"/>
</dbReference>
<evidence type="ECO:0000256" key="4">
    <source>
        <dbReference type="ARBA" id="ARBA00022605"/>
    </source>
</evidence>
<dbReference type="GO" id="GO:0005737">
    <property type="term" value="C:cytoplasm"/>
    <property type="evidence" value="ECO:0007669"/>
    <property type="project" value="InterPro"/>
</dbReference>
<comment type="similarity">
    <text evidence="2">Belongs to the transferase hexapeptide repeat family.</text>
</comment>
<evidence type="ECO:0000313" key="8">
    <source>
        <dbReference type="EMBL" id="PSC74834.1"/>
    </source>
</evidence>
<comment type="caution">
    <text evidence="8">The sequence shown here is derived from an EMBL/GenBank/DDBJ whole genome shotgun (WGS) entry which is preliminary data.</text>
</comment>
<sequence>MDEPWEALRLTGMEQQGGNIIAFSEVYERCLVPALPPPLGLGTSIVWLVIRREARRDAAAEPLLSSQLHACVLSHDTFSHSLAFLLAKRLASTCLNATELFDVFCKVLDNTPHVVEAALADIRAVFQRDPSCISYSQALMYLKGYHAVQSRMSEVFATDIHPGARFGKGILLDHGTGVVIGETAVVGDNVSILQNVTLGGTGKEDGDRHPKIMDHVLIGACARILGNIEVGHNAQVAAGSTVLRPVPPHTLVAGAPAREIGGITGRPAQDMDHGEATSGKRAARWNWFGGVVPPEYLI</sequence>
<dbReference type="SUPFAM" id="SSF51161">
    <property type="entry name" value="Trimeric LpxA-like enzymes"/>
    <property type="match status" value="1"/>
</dbReference>
<dbReference type="FunFam" id="2.160.10.10:FF:000002">
    <property type="entry name" value="Serine acetyltransferase"/>
    <property type="match status" value="1"/>
</dbReference>
<dbReference type="AlphaFoldDB" id="A0A2P6VL79"/>